<dbReference type="GO" id="GO:0003677">
    <property type="term" value="F:DNA binding"/>
    <property type="evidence" value="ECO:0007669"/>
    <property type="project" value="UniProtKB-KW"/>
</dbReference>
<keyword evidence="1" id="KW-0238">DNA-binding</keyword>
<keyword evidence="2" id="KW-1185">Reference proteome</keyword>
<organism evidence="1 2">
    <name type="scientific">Macrococcus brunensis</name>
    <dbReference type="NCBI Taxonomy" id="198483"/>
    <lineage>
        <taxon>Bacteria</taxon>
        <taxon>Bacillati</taxon>
        <taxon>Bacillota</taxon>
        <taxon>Bacilli</taxon>
        <taxon>Bacillales</taxon>
        <taxon>Staphylococcaceae</taxon>
        <taxon>Macrococcus</taxon>
    </lineage>
</organism>
<gene>
    <name evidence="1" type="ORF">ERX27_03550</name>
</gene>
<dbReference type="RefSeq" id="WP_133431456.1">
    <property type="nucleotide sequence ID" value="NZ_SCWA01000004.1"/>
</dbReference>
<dbReference type="InterPro" id="IPR009061">
    <property type="entry name" value="DNA-bd_dom_put_sf"/>
</dbReference>
<evidence type="ECO:0000313" key="1">
    <source>
        <dbReference type="EMBL" id="TDL98524.1"/>
    </source>
</evidence>
<dbReference type="AlphaFoldDB" id="A0A4R6BFB8"/>
<dbReference type="Gene3D" id="1.10.10.10">
    <property type="entry name" value="Winged helix-like DNA-binding domain superfamily/Winged helix DNA-binding domain"/>
    <property type="match status" value="1"/>
</dbReference>
<dbReference type="InterPro" id="IPR036388">
    <property type="entry name" value="WH-like_DNA-bd_sf"/>
</dbReference>
<sequence>MIINGKELYIPLKIDDQSIKAFEEMFLNIAKNSLNEFQSNVSQTIYLNKKEAAEYIGVSFNTLKKFIDEGLPIIDVSGIQMIRRQDIDVFLESKIK</sequence>
<dbReference type="OrthoDB" id="2876156at2"/>
<accession>A0A4R6BFB8</accession>
<evidence type="ECO:0000313" key="2">
    <source>
        <dbReference type="Proteomes" id="UP000295310"/>
    </source>
</evidence>
<reference evidence="1 2" key="1">
    <citation type="submission" date="2019-01" db="EMBL/GenBank/DDBJ databases">
        <title>Draft genome sequences of the type strains of six Macrococcus species.</title>
        <authorList>
            <person name="Mazhar S."/>
            <person name="Altermann E."/>
            <person name="Hill C."/>
            <person name="Mcauliffe O."/>
        </authorList>
    </citation>
    <scope>NUCLEOTIDE SEQUENCE [LARGE SCALE GENOMIC DNA]</scope>
    <source>
        <strain evidence="1 2">CCM4811</strain>
    </source>
</reference>
<dbReference type="EMBL" id="SCWA01000004">
    <property type="protein sequence ID" value="TDL98524.1"/>
    <property type="molecule type" value="Genomic_DNA"/>
</dbReference>
<dbReference type="Proteomes" id="UP000295310">
    <property type="component" value="Unassembled WGS sequence"/>
</dbReference>
<name>A0A4R6BFB8_9STAP</name>
<proteinExistence type="predicted"/>
<protein>
    <submittedName>
        <fullName evidence="1">DNA-binding protein</fullName>
    </submittedName>
</protein>
<dbReference type="SUPFAM" id="SSF46955">
    <property type="entry name" value="Putative DNA-binding domain"/>
    <property type="match status" value="1"/>
</dbReference>
<comment type="caution">
    <text evidence="1">The sequence shown here is derived from an EMBL/GenBank/DDBJ whole genome shotgun (WGS) entry which is preliminary data.</text>
</comment>